<gene>
    <name evidence="6" type="ORF">N0F65_002407</name>
</gene>
<dbReference type="InterPro" id="IPR004843">
    <property type="entry name" value="Calcineurin-like_PHP"/>
</dbReference>
<feature type="domain" description="5'-Nucleotidase C-terminal" evidence="5">
    <location>
        <begin position="323"/>
        <end position="473"/>
    </location>
</feature>
<evidence type="ECO:0008006" key="8">
    <source>
        <dbReference type="Google" id="ProtNLM"/>
    </source>
</evidence>
<dbReference type="AlphaFoldDB" id="A0AAV2YN85"/>
<evidence type="ECO:0000313" key="7">
    <source>
        <dbReference type="Proteomes" id="UP001146120"/>
    </source>
</evidence>
<dbReference type="Gene3D" id="3.60.21.10">
    <property type="match status" value="1"/>
</dbReference>
<dbReference type="Pfam" id="PF00149">
    <property type="entry name" value="Metallophos"/>
    <property type="match status" value="1"/>
</dbReference>
<dbReference type="InterPro" id="IPR036907">
    <property type="entry name" value="5'-Nucleotdase_C_sf"/>
</dbReference>
<keyword evidence="2 3" id="KW-0732">Signal</keyword>
<protein>
    <recommendedName>
        <fullName evidence="8">Calcineurin-like phosphoesterase</fullName>
    </recommendedName>
</protein>
<accession>A0AAV2YN85</accession>
<keyword evidence="3" id="KW-0378">Hydrolase</keyword>
<evidence type="ECO:0000313" key="6">
    <source>
        <dbReference type="EMBL" id="DAZ94794.1"/>
    </source>
</evidence>
<evidence type="ECO:0000259" key="4">
    <source>
        <dbReference type="Pfam" id="PF00149"/>
    </source>
</evidence>
<feature type="chain" id="PRO_5043106365" description="Calcineurin-like phosphoesterase" evidence="3">
    <location>
        <begin position="25"/>
        <end position="525"/>
    </location>
</feature>
<proteinExistence type="inferred from homology"/>
<dbReference type="GO" id="GO:0009166">
    <property type="term" value="P:nucleotide catabolic process"/>
    <property type="evidence" value="ECO:0007669"/>
    <property type="project" value="InterPro"/>
</dbReference>
<keyword evidence="3" id="KW-0547">Nucleotide-binding</keyword>
<dbReference type="InterPro" id="IPR006179">
    <property type="entry name" value="5_nucleotidase/apyrase"/>
</dbReference>
<evidence type="ECO:0000256" key="3">
    <source>
        <dbReference type="RuleBase" id="RU362119"/>
    </source>
</evidence>
<dbReference type="InterPro" id="IPR008334">
    <property type="entry name" value="5'-Nucleotdase_C"/>
</dbReference>
<dbReference type="SUPFAM" id="SSF56300">
    <property type="entry name" value="Metallo-dependent phosphatases"/>
    <property type="match status" value="1"/>
</dbReference>
<evidence type="ECO:0000256" key="1">
    <source>
        <dbReference type="ARBA" id="ARBA00006654"/>
    </source>
</evidence>
<comment type="caution">
    <text evidence="6">The sequence shown here is derived from an EMBL/GenBank/DDBJ whole genome shotgun (WGS) entry which is preliminary data.</text>
</comment>
<reference evidence="6" key="2">
    <citation type="journal article" date="2023" name="Microbiol Resour">
        <title>Decontamination and Annotation of the Draft Genome Sequence of the Oomycete Lagenidium giganteum ARSEF 373.</title>
        <authorList>
            <person name="Morgan W.R."/>
            <person name="Tartar A."/>
        </authorList>
    </citation>
    <scope>NUCLEOTIDE SEQUENCE</scope>
    <source>
        <strain evidence="6">ARSEF 373</strain>
    </source>
</reference>
<feature type="domain" description="Calcineurin-like phosphoesterase" evidence="4">
    <location>
        <begin position="52"/>
        <end position="238"/>
    </location>
</feature>
<comment type="similarity">
    <text evidence="1 3">Belongs to the 5'-nucleotidase family.</text>
</comment>
<reference evidence="6" key="1">
    <citation type="submission" date="2022-11" db="EMBL/GenBank/DDBJ databases">
        <authorList>
            <person name="Morgan W.R."/>
            <person name="Tartar A."/>
        </authorList>
    </citation>
    <scope>NUCLEOTIDE SEQUENCE</scope>
    <source>
        <strain evidence="6">ARSEF 373</strain>
    </source>
</reference>
<feature type="signal peptide" evidence="3">
    <location>
        <begin position="1"/>
        <end position="24"/>
    </location>
</feature>
<sequence length="525" mass="57864">MSSWCSRVATVAVGLLAATASAATRKPNATIDIISYNDVYELLQDDVNGFKVGGPSRVIPIVRELRATTGNSLVLFAGDTMSPSLWSFQFKGMQMVEAHNAIGVDYACLGNHEFDFGIDAFLNVSQASNFPWLNANCYENSTNALLRGTVPNAVKEMDCPEAGKIKIGLFGIMYDMKLGKDLYWSDPIAAAKEQVKHLREVEKVDYVIALTHQTMSDDNRLSKEVKGIDVIYGGHEHTTMMQTQFGTPYLKSEFDFRTLWASHIEYFAPAGEKQPAVSRMTHRVIPVTEEMESDAEFDQVIEKYKQEIAVIHNRTVGSLCAPLDLTSRSVRGGDCAVGSIFADASLVFYGEDKADAALINGGLIRSDTVYPAGPFTLGQLISWSPFGNTIVITETDGASTKKLITSQMDASCGGGFIELNGFYMHPAGLKYQFKCQGTGKGEITSIEWFKHPTKTGPLKDDEVVRLAMTNYVYTTQFELLKDIKTKMLVSEAEASRIDTALEEYLKSQKDETFCQEAEGRSEVVV</sequence>
<dbReference type="EMBL" id="DAKRPA010000232">
    <property type="protein sequence ID" value="DAZ94794.1"/>
    <property type="molecule type" value="Genomic_DNA"/>
</dbReference>
<dbReference type="PANTHER" id="PTHR11575">
    <property type="entry name" value="5'-NUCLEOTIDASE-RELATED"/>
    <property type="match status" value="1"/>
</dbReference>
<dbReference type="Proteomes" id="UP001146120">
    <property type="component" value="Unassembled WGS sequence"/>
</dbReference>
<dbReference type="Gene3D" id="3.90.780.10">
    <property type="entry name" value="5'-Nucleotidase, C-terminal domain"/>
    <property type="match status" value="1"/>
</dbReference>
<dbReference type="InterPro" id="IPR029052">
    <property type="entry name" value="Metallo-depent_PP-like"/>
</dbReference>
<dbReference type="GO" id="GO:0016787">
    <property type="term" value="F:hydrolase activity"/>
    <property type="evidence" value="ECO:0007669"/>
    <property type="project" value="UniProtKB-KW"/>
</dbReference>
<dbReference type="PRINTS" id="PR01607">
    <property type="entry name" value="APYRASEFAMLY"/>
</dbReference>
<dbReference type="Pfam" id="PF02872">
    <property type="entry name" value="5_nucleotid_C"/>
    <property type="match status" value="1"/>
</dbReference>
<organism evidence="6 7">
    <name type="scientific">Lagenidium giganteum</name>
    <dbReference type="NCBI Taxonomy" id="4803"/>
    <lineage>
        <taxon>Eukaryota</taxon>
        <taxon>Sar</taxon>
        <taxon>Stramenopiles</taxon>
        <taxon>Oomycota</taxon>
        <taxon>Peronosporomycetes</taxon>
        <taxon>Pythiales</taxon>
        <taxon>Pythiaceae</taxon>
    </lineage>
</organism>
<dbReference type="SUPFAM" id="SSF55816">
    <property type="entry name" value="5'-nucleotidase (syn. UDP-sugar hydrolase), C-terminal domain"/>
    <property type="match status" value="1"/>
</dbReference>
<dbReference type="PANTHER" id="PTHR11575:SF48">
    <property type="entry name" value="5'-NUCLEOTIDASE"/>
    <property type="match status" value="1"/>
</dbReference>
<dbReference type="GO" id="GO:0000166">
    <property type="term" value="F:nucleotide binding"/>
    <property type="evidence" value="ECO:0007669"/>
    <property type="project" value="UniProtKB-KW"/>
</dbReference>
<evidence type="ECO:0000256" key="2">
    <source>
        <dbReference type="ARBA" id="ARBA00022729"/>
    </source>
</evidence>
<evidence type="ECO:0000259" key="5">
    <source>
        <dbReference type="Pfam" id="PF02872"/>
    </source>
</evidence>
<name>A0AAV2YN85_9STRA</name>
<keyword evidence="7" id="KW-1185">Reference proteome</keyword>